<dbReference type="AlphaFoldDB" id="A0A843AN75"/>
<evidence type="ECO:0000256" key="2">
    <source>
        <dbReference type="ARBA" id="ARBA00004442"/>
    </source>
</evidence>
<feature type="transmembrane region" description="Helical" evidence="8">
    <location>
        <begin position="1005"/>
        <end position="1022"/>
    </location>
</feature>
<dbReference type="Gene3D" id="2.160.20.10">
    <property type="entry name" value="Single-stranded right-handed beta-helix, Pectin lyase-like"/>
    <property type="match status" value="1"/>
</dbReference>
<accession>A0A843AN75</accession>
<comment type="subcellular location">
    <subcellularLocation>
        <location evidence="1">Cell envelope</location>
    </subcellularLocation>
    <subcellularLocation>
        <location evidence="2">Cell outer membrane</location>
    </subcellularLocation>
    <subcellularLocation>
        <location evidence="3">Secreted</location>
    </subcellularLocation>
</comment>
<dbReference type="InterPro" id="IPR003368">
    <property type="entry name" value="POMP_repeat"/>
</dbReference>
<dbReference type="GO" id="GO:0005576">
    <property type="term" value="C:extracellular region"/>
    <property type="evidence" value="ECO:0007669"/>
    <property type="project" value="UniProtKB-SubCell"/>
</dbReference>
<organism evidence="9 10">
    <name type="scientific">Methanobacterium formicicum</name>
    <dbReference type="NCBI Taxonomy" id="2162"/>
    <lineage>
        <taxon>Archaea</taxon>
        <taxon>Methanobacteriati</taxon>
        <taxon>Methanobacteriota</taxon>
        <taxon>Methanomada group</taxon>
        <taxon>Methanobacteria</taxon>
        <taxon>Methanobacteriales</taxon>
        <taxon>Methanobacteriaceae</taxon>
        <taxon>Methanobacterium</taxon>
    </lineage>
</organism>
<keyword evidence="6 8" id="KW-0472">Membrane</keyword>
<evidence type="ECO:0000256" key="7">
    <source>
        <dbReference type="ARBA" id="ARBA00023237"/>
    </source>
</evidence>
<evidence type="ECO:0000256" key="3">
    <source>
        <dbReference type="ARBA" id="ARBA00004613"/>
    </source>
</evidence>
<evidence type="ECO:0008006" key="11">
    <source>
        <dbReference type="Google" id="ProtNLM"/>
    </source>
</evidence>
<dbReference type="EMBL" id="JADIIL010000026">
    <property type="protein sequence ID" value="MBF4475256.1"/>
    <property type="molecule type" value="Genomic_DNA"/>
</dbReference>
<evidence type="ECO:0000256" key="5">
    <source>
        <dbReference type="ARBA" id="ARBA00022729"/>
    </source>
</evidence>
<keyword evidence="5" id="KW-0732">Signal</keyword>
<dbReference type="Pfam" id="PF02415">
    <property type="entry name" value="Chlam_PMP"/>
    <property type="match status" value="2"/>
</dbReference>
<dbReference type="SMART" id="SM00710">
    <property type="entry name" value="PbH1"/>
    <property type="match status" value="7"/>
</dbReference>
<dbReference type="SUPFAM" id="SSF51126">
    <property type="entry name" value="Pectin lyase-like"/>
    <property type="match status" value="3"/>
</dbReference>
<keyword evidence="4" id="KW-0964">Secreted</keyword>
<keyword evidence="7" id="KW-0998">Cell outer membrane</keyword>
<dbReference type="InterPro" id="IPR012334">
    <property type="entry name" value="Pectin_lyas_fold"/>
</dbReference>
<comment type="caution">
    <text evidence="9">The sequence shown here is derived from an EMBL/GenBank/DDBJ whole genome shotgun (WGS) entry which is preliminary data.</text>
</comment>
<evidence type="ECO:0000313" key="9">
    <source>
        <dbReference type="EMBL" id="MBF4475256.1"/>
    </source>
</evidence>
<dbReference type="RefSeq" id="WP_276699266.1">
    <property type="nucleotide sequence ID" value="NZ_JADIIL010000026.1"/>
</dbReference>
<keyword evidence="8" id="KW-0812">Transmembrane</keyword>
<reference evidence="9" key="1">
    <citation type="submission" date="2020-10" db="EMBL/GenBank/DDBJ databases">
        <title>Dehalococcoides mccartyi of a TCE/Cr reducing biochatode.</title>
        <authorList>
            <person name="Matturro B."/>
        </authorList>
    </citation>
    <scope>NUCLEOTIDE SEQUENCE</scope>
    <source>
        <strain evidence="9">Bin2</strain>
    </source>
</reference>
<sequence>MKTKTRTSNNQIILLAICTLLFVVSMSTIDTSSAASTLYVNNDTGNDDWDGTSATYQGGTIGPKATIQNASDEVDSDGTVNVASGTYNENLLITRSLSLIGENRDTTIIDGGGNDRVINVDALNFLIAHFTIQNGLADDAGAGIYKTSGTTTINDCTIKDNTVQALTGGWGGGIYNQEGRLNIQNSLLTNNSVETLGNGGWGGALYDLGITTITNCQFNDNKVISATDSAAGGAIYNQNSLDITGTVFNRNSAQAADQGGNGGAIYNHNYGVITLVNTDFFDNLAQSLGDNALGGAVYSHPGGIVNIEDCHFEGNQALAAEDGGMGGAILNQEGTLNIASSSFTENTAYCDLEGGIGGAITNIAGILTITDTTFTGNLAQAEEIGGVAGAIANIGGNVTLSGNTFSGNMAQAEEIGGAAGAILNLGIGLDYTEIISGGIEVIDEVTPTDTHMDIVNCDFYSNQALATTMGGIAGAIGNIYSNLSITGSTFTINQALVTEDIGGVAGAIANILGNVTLSDTNFSGNRAHATEIGGVAGAILNLGIDFTLFEELSSEDIILFGDVGLMDSIENAETNLVIDNCDFDSNQAVATTMGGIAGAIANLAVGDAVTNLIITGSSFNNNLAQVTEDIGGVAGAIANLGGNVTLTGSIFSGNVARADEMGGAAGAILNLGLGGFGLFEEAIRPETTMNIASCDFHENQALSTNIGGLAGAIGNVAIGDTVTNLSITSSTFTNNRAQTETIGGSAGAIGNYGGIVTITNSLLENNIAQADEEGTDIPTGKGGAIYNQNQLTVTGSTIKGNQAIIGTGSGQGGGIYNDAGAFQVNFNRMVENAPEDLYNSIEESQLGLFAAGEGSQYNAQYNWWGSNSDPYLRGRIVGEQVSYDPWMVMHFTASPATTAGTTATITADLRYDNHGNYHDPVNGHIPDNTMVTFTTSLGNVGSKSVTVPLVNGIALAILRADEGTGLAWLTARLDSELLTLAMTINPPVASAATTKTIGMQETGQPVLPLILAGLMVLGGIILPRRIK</sequence>
<gene>
    <name evidence="9" type="ORF">ISP06_07290</name>
</gene>
<keyword evidence="8" id="KW-1133">Transmembrane helix</keyword>
<evidence type="ECO:0000256" key="8">
    <source>
        <dbReference type="SAM" id="Phobius"/>
    </source>
</evidence>
<dbReference type="InterPro" id="IPR011050">
    <property type="entry name" value="Pectin_lyase_fold/virulence"/>
</dbReference>
<name>A0A843AN75_METFO</name>
<dbReference type="InterPro" id="IPR006626">
    <property type="entry name" value="PbH1"/>
</dbReference>
<evidence type="ECO:0000256" key="4">
    <source>
        <dbReference type="ARBA" id="ARBA00022525"/>
    </source>
</evidence>
<evidence type="ECO:0000256" key="6">
    <source>
        <dbReference type="ARBA" id="ARBA00023136"/>
    </source>
</evidence>
<evidence type="ECO:0000256" key="1">
    <source>
        <dbReference type="ARBA" id="ARBA00004196"/>
    </source>
</evidence>
<dbReference type="Proteomes" id="UP000606900">
    <property type="component" value="Unassembled WGS sequence"/>
</dbReference>
<proteinExistence type="predicted"/>
<protein>
    <recommendedName>
        <fullName evidence="11">Adhesin-like protein</fullName>
    </recommendedName>
</protein>
<evidence type="ECO:0000313" key="10">
    <source>
        <dbReference type="Proteomes" id="UP000606900"/>
    </source>
</evidence>